<evidence type="ECO:0000313" key="2">
    <source>
        <dbReference type="EMBL" id="CAH6659671.1"/>
    </source>
</evidence>
<dbReference type="Pfam" id="PF11143">
    <property type="entry name" value="DUF2919"/>
    <property type="match status" value="1"/>
</dbReference>
<feature type="transmembrane region" description="Helical" evidence="1">
    <location>
        <begin position="21"/>
        <end position="40"/>
    </location>
</feature>
<dbReference type="InterPro" id="IPR021318">
    <property type="entry name" value="DUF2919"/>
</dbReference>
<dbReference type="EMBL" id="CALSBS010000008">
    <property type="protein sequence ID" value="CAH6659671.1"/>
    <property type="molecule type" value="Genomic_DNA"/>
</dbReference>
<name>A0ABM9F962_9ENTR</name>
<feature type="transmembrane region" description="Helical" evidence="1">
    <location>
        <begin position="78"/>
        <end position="97"/>
    </location>
</feature>
<keyword evidence="3" id="KW-1185">Reference proteome</keyword>
<keyword evidence="1" id="KW-0472">Membrane</keyword>
<dbReference type="Proteomes" id="UP001152651">
    <property type="component" value="Unassembled WGS sequence"/>
</dbReference>
<accession>A0ABM9F962</accession>
<reference evidence="2" key="1">
    <citation type="submission" date="2022-05" db="EMBL/GenBank/DDBJ databases">
        <authorList>
            <person name="Blom J."/>
        </authorList>
    </citation>
    <scope>NUCLEOTIDE SEQUENCE</scope>
    <source>
        <strain evidence="2">Type strain: CPO20170097</strain>
    </source>
</reference>
<dbReference type="RefSeq" id="WP_253897915.1">
    <property type="nucleotide sequence ID" value="NZ_CALSBS010000008.1"/>
</dbReference>
<keyword evidence="1" id="KW-1133">Transmembrane helix</keyword>
<feature type="transmembrane region" description="Helical" evidence="1">
    <location>
        <begin position="112"/>
        <end position="130"/>
    </location>
</feature>
<keyword evidence="1" id="KW-0812">Transmembrane</keyword>
<gene>
    <name evidence="2" type="ORF">FBBNIHIM_11120</name>
</gene>
<sequence>MKSTKPLLFSSDYDETGKLKLPWLFWGVLLLQVRSLWLAMHSVAFEGRHFEGFDTFCALFPGIPALIVFAMVGRGRFYWCWSFWCSGRWILIFGQWLQPGWLLFNWLNGEPITAWSVVFFIANLLALYWVHTSQRLWACFTHEYGYSSFHYKNIHY</sequence>
<feature type="transmembrane region" description="Helical" evidence="1">
    <location>
        <begin position="52"/>
        <end position="71"/>
    </location>
</feature>
<comment type="caution">
    <text evidence="2">The sequence shown here is derived from an EMBL/GenBank/DDBJ whole genome shotgun (WGS) entry which is preliminary data.</text>
</comment>
<evidence type="ECO:0000313" key="3">
    <source>
        <dbReference type="Proteomes" id="UP001152651"/>
    </source>
</evidence>
<organism evidence="2 3">
    <name type="scientific">Pseudocitrobacter vendiensis</name>
    <dbReference type="NCBI Taxonomy" id="2488306"/>
    <lineage>
        <taxon>Bacteria</taxon>
        <taxon>Pseudomonadati</taxon>
        <taxon>Pseudomonadota</taxon>
        <taxon>Gammaproteobacteria</taxon>
        <taxon>Enterobacterales</taxon>
        <taxon>Enterobacteriaceae</taxon>
        <taxon>Pseudocitrobacter</taxon>
    </lineage>
</organism>
<evidence type="ECO:0000256" key="1">
    <source>
        <dbReference type="SAM" id="Phobius"/>
    </source>
</evidence>
<protein>
    <submittedName>
        <fullName evidence="2">DUF2919 domain-containing protein</fullName>
    </submittedName>
</protein>
<proteinExistence type="predicted"/>